<dbReference type="OMA" id="GEQHEHP"/>
<sequence>MRWPLGMPRRRRGCLSRSPDAAERELGDCREPRKDPLRGVAEHGTSIERESVAHGGVRLLPLRVGERRVAFGRGEQHEHPGQVLRVVALRRWRHESRDGWGHGEVQAIVEEDMKKKGRRSRIGEKK</sequence>
<dbReference type="AlphaFoldDB" id="A0A0E0GZN2"/>
<name>A0A0E0GZN2_ORYNI</name>
<feature type="region of interest" description="Disordered" evidence="1">
    <location>
        <begin position="1"/>
        <end position="44"/>
    </location>
</feature>
<dbReference type="Proteomes" id="UP000006591">
    <property type="component" value="Chromosome 4"/>
</dbReference>
<reference evidence="2" key="1">
    <citation type="submission" date="2015-04" db="UniProtKB">
        <authorList>
            <consortium name="EnsemblPlants"/>
        </authorList>
    </citation>
    <scope>IDENTIFICATION</scope>
    <source>
        <strain evidence="2">SL10</strain>
    </source>
</reference>
<feature type="compositionally biased region" description="Basic and acidic residues" evidence="1">
    <location>
        <begin position="20"/>
        <end position="44"/>
    </location>
</feature>
<accession>A0A0E0GZN2</accession>
<dbReference type="Gramene" id="ONIVA04G07600.1">
    <property type="protein sequence ID" value="ONIVA04G07600.1"/>
    <property type="gene ID" value="ONIVA04G07600"/>
</dbReference>
<keyword evidence="3" id="KW-1185">Reference proteome</keyword>
<reference evidence="2" key="2">
    <citation type="submission" date="2018-04" db="EMBL/GenBank/DDBJ databases">
        <title>OnivRS2 (Oryza nivara Reference Sequence Version 2).</title>
        <authorList>
            <person name="Zhang J."/>
            <person name="Kudrna D."/>
            <person name="Lee S."/>
            <person name="Talag J."/>
            <person name="Rajasekar S."/>
            <person name="Welchert J."/>
            <person name="Hsing Y.-I."/>
            <person name="Wing R.A."/>
        </authorList>
    </citation>
    <scope>NUCLEOTIDE SEQUENCE [LARGE SCALE GENOMIC DNA]</scope>
    <source>
        <strain evidence="2">SL10</strain>
    </source>
</reference>
<proteinExistence type="predicted"/>
<evidence type="ECO:0000256" key="1">
    <source>
        <dbReference type="SAM" id="MobiDB-lite"/>
    </source>
</evidence>
<dbReference type="EnsemblPlants" id="ONIVA04G07600.1">
    <property type="protein sequence ID" value="ONIVA04G07600.1"/>
    <property type="gene ID" value="ONIVA04G07600"/>
</dbReference>
<dbReference type="HOGENOM" id="CLU_1996366_0_0_1"/>
<organism evidence="2">
    <name type="scientific">Oryza nivara</name>
    <name type="common">Indian wild rice</name>
    <name type="synonym">Oryza sativa f. spontanea</name>
    <dbReference type="NCBI Taxonomy" id="4536"/>
    <lineage>
        <taxon>Eukaryota</taxon>
        <taxon>Viridiplantae</taxon>
        <taxon>Streptophyta</taxon>
        <taxon>Embryophyta</taxon>
        <taxon>Tracheophyta</taxon>
        <taxon>Spermatophyta</taxon>
        <taxon>Magnoliopsida</taxon>
        <taxon>Liliopsida</taxon>
        <taxon>Poales</taxon>
        <taxon>Poaceae</taxon>
        <taxon>BOP clade</taxon>
        <taxon>Oryzoideae</taxon>
        <taxon>Oryzeae</taxon>
        <taxon>Oryzinae</taxon>
        <taxon>Oryza</taxon>
    </lineage>
</organism>
<evidence type="ECO:0000313" key="3">
    <source>
        <dbReference type="Proteomes" id="UP000006591"/>
    </source>
</evidence>
<evidence type="ECO:0000313" key="2">
    <source>
        <dbReference type="EnsemblPlants" id="ONIVA04G07600.1"/>
    </source>
</evidence>
<protein>
    <submittedName>
        <fullName evidence="2">Uncharacterized protein</fullName>
    </submittedName>
</protein>